<comment type="caution">
    <text evidence="5">The sequence shown here is derived from an EMBL/GenBank/DDBJ whole genome shotgun (WGS) entry which is preliminary data.</text>
</comment>
<keyword evidence="1" id="KW-0378">Hydrolase</keyword>
<dbReference type="Proteomes" id="UP000525298">
    <property type="component" value="Unassembled WGS sequence"/>
</dbReference>
<feature type="transmembrane region" description="Helical" evidence="3">
    <location>
        <begin position="313"/>
        <end position="336"/>
    </location>
</feature>
<dbReference type="PANTHER" id="PTHR43156">
    <property type="entry name" value="STAGE II SPORULATION PROTEIN E-RELATED"/>
    <property type="match status" value="1"/>
</dbReference>
<keyword evidence="3" id="KW-0812">Transmembrane</keyword>
<feature type="coiled-coil region" evidence="2">
    <location>
        <begin position="389"/>
        <end position="430"/>
    </location>
</feature>
<dbReference type="PROSITE" id="PS50885">
    <property type="entry name" value="HAMP"/>
    <property type="match status" value="1"/>
</dbReference>
<evidence type="ECO:0000259" key="4">
    <source>
        <dbReference type="PROSITE" id="PS50885"/>
    </source>
</evidence>
<dbReference type="PANTHER" id="PTHR43156:SF9">
    <property type="entry name" value="HAMP DOMAIN-CONTAINING PROTEIN"/>
    <property type="match status" value="1"/>
</dbReference>
<dbReference type="GO" id="GO:0007165">
    <property type="term" value="P:signal transduction"/>
    <property type="evidence" value="ECO:0007669"/>
    <property type="project" value="InterPro"/>
</dbReference>
<dbReference type="Gene3D" id="3.60.40.10">
    <property type="entry name" value="PPM-type phosphatase domain"/>
    <property type="match status" value="1"/>
</dbReference>
<dbReference type="SMART" id="SM00304">
    <property type="entry name" value="HAMP"/>
    <property type="match status" value="1"/>
</dbReference>
<feature type="domain" description="HAMP" evidence="4">
    <location>
        <begin position="338"/>
        <end position="390"/>
    </location>
</feature>
<proteinExistence type="predicted"/>
<dbReference type="GO" id="GO:0016020">
    <property type="term" value="C:membrane"/>
    <property type="evidence" value="ECO:0007669"/>
    <property type="project" value="InterPro"/>
</dbReference>
<keyword evidence="2" id="KW-0175">Coiled coil</keyword>
<dbReference type="NCBIfam" id="NF038263">
    <property type="entry name" value="prot_phos_SiaA"/>
    <property type="match status" value="1"/>
</dbReference>
<organism evidence="5 6">
    <name type="scientific">Desulfosalsimonas propionicica</name>
    <dbReference type="NCBI Taxonomy" id="332175"/>
    <lineage>
        <taxon>Bacteria</taxon>
        <taxon>Pseudomonadati</taxon>
        <taxon>Thermodesulfobacteriota</taxon>
        <taxon>Desulfobacteria</taxon>
        <taxon>Desulfobacterales</taxon>
        <taxon>Desulfosalsimonadaceae</taxon>
        <taxon>Desulfosalsimonas</taxon>
    </lineage>
</organism>
<name>A0A7W0HKX2_9BACT</name>
<gene>
    <name evidence="5" type="ORF">HNR65_001853</name>
</gene>
<keyword evidence="6" id="KW-1185">Reference proteome</keyword>
<evidence type="ECO:0000313" key="5">
    <source>
        <dbReference type="EMBL" id="MBA2881526.1"/>
    </source>
</evidence>
<dbReference type="Pfam" id="PF00672">
    <property type="entry name" value="HAMP"/>
    <property type="match status" value="1"/>
</dbReference>
<dbReference type="InterPro" id="IPR052016">
    <property type="entry name" value="Bact_Sigma-Reg"/>
</dbReference>
<evidence type="ECO:0000256" key="3">
    <source>
        <dbReference type="SAM" id="Phobius"/>
    </source>
</evidence>
<dbReference type="SUPFAM" id="SSF158472">
    <property type="entry name" value="HAMP domain-like"/>
    <property type="match status" value="1"/>
</dbReference>
<dbReference type="InterPro" id="IPR001932">
    <property type="entry name" value="PPM-type_phosphatase-like_dom"/>
</dbReference>
<dbReference type="CDD" id="cd06225">
    <property type="entry name" value="HAMP"/>
    <property type="match status" value="1"/>
</dbReference>
<keyword evidence="3" id="KW-0472">Membrane</keyword>
<keyword evidence="3" id="KW-1133">Transmembrane helix</keyword>
<dbReference type="EMBL" id="JACDUS010000004">
    <property type="protein sequence ID" value="MBA2881526.1"/>
    <property type="molecule type" value="Genomic_DNA"/>
</dbReference>
<dbReference type="SUPFAM" id="SSF58104">
    <property type="entry name" value="Methyl-accepting chemotaxis protein (MCP) signaling domain"/>
    <property type="match status" value="1"/>
</dbReference>
<protein>
    <submittedName>
        <fullName evidence="5">Serine phosphatase RsbU (Regulator of sigma subunit)</fullName>
    </submittedName>
</protein>
<evidence type="ECO:0000313" key="6">
    <source>
        <dbReference type="Proteomes" id="UP000525298"/>
    </source>
</evidence>
<dbReference type="RefSeq" id="WP_181551176.1">
    <property type="nucleotide sequence ID" value="NZ_JACDUS010000004.1"/>
</dbReference>
<dbReference type="Gene3D" id="3.30.450.20">
    <property type="entry name" value="PAS domain"/>
    <property type="match status" value="1"/>
</dbReference>
<evidence type="ECO:0000256" key="2">
    <source>
        <dbReference type="SAM" id="Coils"/>
    </source>
</evidence>
<dbReference type="Gene3D" id="1.10.8.500">
    <property type="entry name" value="HAMP domain in histidine kinase"/>
    <property type="match status" value="1"/>
</dbReference>
<dbReference type="InterPro" id="IPR036457">
    <property type="entry name" value="PPM-type-like_dom_sf"/>
</dbReference>
<dbReference type="Pfam" id="PF07228">
    <property type="entry name" value="SpoIIE"/>
    <property type="match status" value="1"/>
</dbReference>
<dbReference type="GO" id="GO:0016791">
    <property type="term" value="F:phosphatase activity"/>
    <property type="evidence" value="ECO:0007669"/>
    <property type="project" value="TreeGrafter"/>
</dbReference>
<dbReference type="AlphaFoldDB" id="A0A7W0HKX2"/>
<accession>A0A7W0HKX2</accession>
<evidence type="ECO:0000256" key="1">
    <source>
        <dbReference type="ARBA" id="ARBA00022801"/>
    </source>
</evidence>
<reference evidence="5 6" key="1">
    <citation type="submission" date="2020-07" db="EMBL/GenBank/DDBJ databases">
        <title>Genomic Encyclopedia of Type Strains, Phase IV (KMG-IV): sequencing the most valuable type-strain genomes for metagenomic binning, comparative biology and taxonomic classification.</title>
        <authorList>
            <person name="Goeker M."/>
        </authorList>
    </citation>
    <scope>NUCLEOTIDE SEQUENCE [LARGE SCALE GENOMIC DNA]</scope>
    <source>
        <strain evidence="5 6">DSM 17721</strain>
    </source>
</reference>
<sequence>MALFNSRLRIKSMLALILACMVVLGPVVVIGWQVLEKGRAELGQAYTLNLTRLSAQKIKAPVTRELALACRFADSVLLRQWLLNEDSSKKKALFFREASGFRRDFADNNYFIVNRENLAYSLNNSEKPYSRQPRYHLDPDNPDDNWFFQTMAECENFNINVNHDVHLGETRVWINVIVRNGAEKIGLAGTGLKLDAFLDEFIHTDEPGVTPMIINSQGLIQAHPDQSLISFGSGADAGKAKFSLRDLLGGGAGHENLGKAMEKARKAPGTVASLWAQLDGKRQILALSWLPELKWYVVNAVDLKAAQVIDENWITTAIAALAVMFIVLVALFGYGVDRMILRPLNRLHHSATALSRGRYDAPLPSAQNDEIGDLSRAFAVMVGKIKNHTRQLEDKVRQRTRELEEQSRLLENAKVAAEEANNAKSEVLDNVMESIHYAQTIQQAILSTELQIKQFVPECFTLWRPKDVISGDMIWSKDQEDGFAIAVIDCTGHGVPGGIMTMAAVSVLNRVVSEFGLQRPHRVLQEVSRIVQNMLGNQKTCRFSEDGLDMALCTYQRSGSTLFFAGARLGLLYENDGRLLEIKGDKQSLGYRSSNPDYPFQTHTIAVDKPLRVYLATDGTFDQIAENTGLPVGKRRIRDFLTHICKDPMDAQKQSLANMMEEFQGSEEQRDDITFLGLHLKA</sequence>
<dbReference type="InterPro" id="IPR003660">
    <property type="entry name" value="HAMP_dom"/>
</dbReference>